<accession>A0ABX1F8U0</accession>
<sequence>MNWDYDHILHLGGETIVPDDPASETSKLRKRIEPWLSAVFQSEHLSVLLGNGFTTAIADCAGASPVTMTGGAFEGCPHQDKVDAHATAIATNSGRGTANIEDRLSAAAVLHSGLKILGSPDAATWEAAIDRVLGGFIHDVLATEKGIAAGLHVSTGAPAGSASAREILISFLMSFASRTASRDRLNIFTTNYDRLIERACDLSGVRILDRFVGAIEPEFRSSRLQIDMHYTPPGVRGEPRHLEGVVHLTKLHGSLDWRYERPRVWRTALPFGAEPAHPAVPPKPSNSVMIYPNAVKDIETAAYPYADLFRDFSASICRPNSVVVFYGYSFGDDHVNRIIADMLTIPSTHLVIIAWSEKPHDKIASFIARVGRPQQLTLLIGRHFGDIRQLVSHYLPKPAIDPLTIRMAELKERRGNTERPSGDAAPEGAL</sequence>
<dbReference type="RefSeq" id="WP_168055210.1">
    <property type="nucleotide sequence ID" value="NZ_JAATJR010000011.1"/>
</dbReference>
<evidence type="ECO:0000313" key="2">
    <source>
        <dbReference type="Proteomes" id="UP000765160"/>
    </source>
</evidence>
<dbReference type="Proteomes" id="UP000765160">
    <property type="component" value="Unassembled WGS sequence"/>
</dbReference>
<dbReference type="EMBL" id="JAAVTX010000011">
    <property type="protein sequence ID" value="NKE48629.1"/>
    <property type="molecule type" value="Genomic_DNA"/>
</dbReference>
<organism evidence="1 2">
    <name type="scientific">Falsiroseomonas frigidaquae</name>
    <dbReference type="NCBI Taxonomy" id="487318"/>
    <lineage>
        <taxon>Bacteria</taxon>
        <taxon>Pseudomonadati</taxon>
        <taxon>Pseudomonadota</taxon>
        <taxon>Alphaproteobacteria</taxon>
        <taxon>Acetobacterales</taxon>
        <taxon>Roseomonadaceae</taxon>
        <taxon>Falsiroseomonas</taxon>
    </lineage>
</organism>
<keyword evidence="2" id="KW-1185">Reference proteome</keyword>
<gene>
    <name evidence="1" type="ORF">HB662_27935</name>
</gene>
<reference evidence="1 2" key="1">
    <citation type="submission" date="2020-03" db="EMBL/GenBank/DDBJ databases">
        <title>Roseomonas selenitidurans sp. nov. isolated from soil.</title>
        <authorList>
            <person name="Liu H."/>
        </authorList>
    </citation>
    <scope>NUCLEOTIDE SEQUENCE [LARGE SCALE GENOMIC DNA]</scope>
    <source>
        <strain evidence="1 2">JCM 15073</strain>
    </source>
</reference>
<comment type="caution">
    <text evidence="1">The sequence shown here is derived from an EMBL/GenBank/DDBJ whole genome shotgun (WGS) entry which is preliminary data.</text>
</comment>
<dbReference type="Pfam" id="PF13289">
    <property type="entry name" value="SIR2_2"/>
    <property type="match status" value="1"/>
</dbReference>
<evidence type="ECO:0000313" key="1">
    <source>
        <dbReference type="EMBL" id="NKE48629.1"/>
    </source>
</evidence>
<protein>
    <submittedName>
        <fullName evidence="1">Fibronectin-binding protein (FBP)</fullName>
    </submittedName>
</protein>
<proteinExistence type="predicted"/>
<name>A0ABX1F8U0_9PROT</name>